<proteinExistence type="predicted"/>
<reference evidence="2 4" key="1">
    <citation type="journal article" date="2008" name="Science">
        <title>The Physcomitrella genome reveals evolutionary insights into the conquest of land by plants.</title>
        <authorList>
            <person name="Rensing S."/>
            <person name="Lang D."/>
            <person name="Zimmer A."/>
            <person name="Terry A."/>
            <person name="Salamov A."/>
            <person name="Shapiro H."/>
            <person name="Nishiyama T."/>
            <person name="Perroud P.-F."/>
            <person name="Lindquist E."/>
            <person name="Kamisugi Y."/>
            <person name="Tanahashi T."/>
            <person name="Sakakibara K."/>
            <person name="Fujita T."/>
            <person name="Oishi K."/>
            <person name="Shin-I T."/>
            <person name="Kuroki Y."/>
            <person name="Toyoda A."/>
            <person name="Suzuki Y."/>
            <person name="Hashimoto A."/>
            <person name="Yamaguchi K."/>
            <person name="Sugano A."/>
            <person name="Kohara Y."/>
            <person name="Fujiyama A."/>
            <person name="Anterola A."/>
            <person name="Aoki S."/>
            <person name="Ashton N."/>
            <person name="Barbazuk W.B."/>
            <person name="Barker E."/>
            <person name="Bennetzen J."/>
            <person name="Bezanilla M."/>
            <person name="Blankenship R."/>
            <person name="Cho S.H."/>
            <person name="Dutcher S."/>
            <person name="Estelle M."/>
            <person name="Fawcett J.A."/>
            <person name="Gundlach H."/>
            <person name="Hanada K."/>
            <person name="Heyl A."/>
            <person name="Hicks K.A."/>
            <person name="Hugh J."/>
            <person name="Lohr M."/>
            <person name="Mayer K."/>
            <person name="Melkozernov A."/>
            <person name="Murata T."/>
            <person name="Nelson D."/>
            <person name="Pils B."/>
            <person name="Prigge M."/>
            <person name="Reiss B."/>
            <person name="Renner T."/>
            <person name="Rombauts S."/>
            <person name="Rushton P."/>
            <person name="Sanderfoot A."/>
            <person name="Schween G."/>
            <person name="Shiu S.-H."/>
            <person name="Stueber K."/>
            <person name="Theodoulou F.L."/>
            <person name="Tu H."/>
            <person name="Van de Peer Y."/>
            <person name="Verrier P.J."/>
            <person name="Waters E."/>
            <person name="Wood A."/>
            <person name="Yang L."/>
            <person name="Cove D."/>
            <person name="Cuming A."/>
            <person name="Hasebe M."/>
            <person name="Lucas S."/>
            <person name="Mishler D.B."/>
            <person name="Reski R."/>
            <person name="Grigoriev I."/>
            <person name="Quatrano R.S."/>
            <person name="Boore J.L."/>
        </authorList>
    </citation>
    <scope>NUCLEOTIDE SEQUENCE [LARGE SCALE GENOMIC DNA]</scope>
    <source>
        <strain evidence="3 4">cv. Gransden 2004</strain>
    </source>
</reference>
<dbReference type="InParanoid" id="A0A2K1JY56"/>
<protein>
    <submittedName>
        <fullName evidence="2 3">Uncharacterized protein</fullName>
    </submittedName>
</protein>
<accession>A0A2K1JY56</accession>
<gene>
    <name evidence="2" type="ORF">PHYPA_013580</name>
</gene>
<feature type="compositionally biased region" description="Low complexity" evidence="1">
    <location>
        <begin position="23"/>
        <end position="36"/>
    </location>
</feature>
<name>A0A2K1JY56_PHYPA</name>
<evidence type="ECO:0000313" key="3">
    <source>
        <dbReference type="EnsemblPlants" id="PAC:32902581.CDS.1"/>
    </source>
</evidence>
<keyword evidence="4" id="KW-1185">Reference proteome</keyword>
<dbReference type="EnsemblPlants" id="Pp3c10_7900V3.1">
    <property type="protein sequence ID" value="PAC:32902581.CDS.1"/>
    <property type="gene ID" value="Pp3c10_7900"/>
</dbReference>
<sequence length="55" mass="5958">MAHHHRPPMQHQPQPSSKTWSLGSGASGDAAAAQGAWEHSHKLRHHVIFSRGSNG</sequence>
<dbReference type="AlphaFoldDB" id="A0A2K1JY56"/>
<reference evidence="2 4" key="2">
    <citation type="journal article" date="2018" name="Plant J.">
        <title>The Physcomitrella patens chromosome-scale assembly reveals moss genome structure and evolution.</title>
        <authorList>
            <person name="Lang D."/>
            <person name="Ullrich K.K."/>
            <person name="Murat F."/>
            <person name="Fuchs J."/>
            <person name="Jenkins J."/>
            <person name="Haas F.B."/>
            <person name="Piednoel M."/>
            <person name="Gundlach H."/>
            <person name="Van Bel M."/>
            <person name="Meyberg R."/>
            <person name="Vives C."/>
            <person name="Morata J."/>
            <person name="Symeonidi A."/>
            <person name="Hiss M."/>
            <person name="Muchero W."/>
            <person name="Kamisugi Y."/>
            <person name="Saleh O."/>
            <person name="Blanc G."/>
            <person name="Decker E.L."/>
            <person name="van Gessel N."/>
            <person name="Grimwood J."/>
            <person name="Hayes R.D."/>
            <person name="Graham S.W."/>
            <person name="Gunter L.E."/>
            <person name="McDaniel S.F."/>
            <person name="Hoernstein S.N.W."/>
            <person name="Larsson A."/>
            <person name="Li F.W."/>
            <person name="Perroud P.F."/>
            <person name="Phillips J."/>
            <person name="Ranjan P."/>
            <person name="Rokshar D.S."/>
            <person name="Rothfels C.J."/>
            <person name="Schneider L."/>
            <person name="Shu S."/>
            <person name="Stevenson D.W."/>
            <person name="Thummler F."/>
            <person name="Tillich M."/>
            <person name="Villarreal Aguilar J.C."/>
            <person name="Widiez T."/>
            <person name="Wong G.K."/>
            <person name="Wymore A."/>
            <person name="Zhang Y."/>
            <person name="Zimmer A.D."/>
            <person name="Quatrano R.S."/>
            <person name="Mayer K.F.X."/>
            <person name="Goodstein D."/>
            <person name="Casacuberta J.M."/>
            <person name="Vandepoele K."/>
            <person name="Reski R."/>
            <person name="Cuming A.C."/>
            <person name="Tuskan G.A."/>
            <person name="Maumus F."/>
            <person name="Salse J."/>
            <person name="Schmutz J."/>
            <person name="Rensing S.A."/>
        </authorList>
    </citation>
    <scope>NUCLEOTIDE SEQUENCE [LARGE SCALE GENOMIC DNA]</scope>
    <source>
        <strain evidence="3 4">cv. Gransden 2004</strain>
    </source>
</reference>
<dbReference type="Proteomes" id="UP000006727">
    <property type="component" value="Chromosome 10"/>
</dbReference>
<evidence type="ECO:0000313" key="4">
    <source>
        <dbReference type="Proteomes" id="UP000006727"/>
    </source>
</evidence>
<evidence type="ECO:0000256" key="1">
    <source>
        <dbReference type="SAM" id="MobiDB-lite"/>
    </source>
</evidence>
<dbReference type="Gramene" id="Pp3c10_7900V3.1">
    <property type="protein sequence ID" value="PAC:32902581.CDS.1"/>
    <property type="gene ID" value="Pp3c10_7900"/>
</dbReference>
<dbReference type="PaxDb" id="3218-PP1S58_88V6.1"/>
<evidence type="ECO:0000313" key="2">
    <source>
        <dbReference type="EMBL" id="PNR46461.1"/>
    </source>
</evidence>
<organism evidence="2">
    <name type="scientific">Physcomitrium patens</name>
    <name type="common">Spreading-leaved earth moss</name>
    <name type="synonym">Physcomitrella patens</name>
    <dbReference type="NCBI Taxonomy" id="3218"/>
    <lineage>
        <taxon>Eukaryota</taxon>
        <taxon>Viridiplantae</taxon>
        <taxon>Streptophyta</taxon>
        <taxon>Embryophyta</taxon>
        <taxon>Bryophyta</taxon>
        <taxon>Bryophytina</taxon>
        <taxon>Bryopsida</taxon>
        <taxon>Funariidae</taxon>
        <taxon>Funariales</taxon>
        <taxon>Funariaceae</taxon>
        <taxon>Physcomitrium</taxon>
    </lineage>
</organism>
<dbReference type="EMBL" id="ABEU02000010">
    <property type="protein sequence ID" value="PNR46461.1"/>
    <property type="molecule type" value="Genomic_DNA"/>
</dbReference>
<feature type="region of interest" description="Disordered" evidence="1">
    <location>
        <begin position="1"/>
        <end position="39"/>
    </location>
</feature>
<reference evidence="3" key="3">
    <citation type="submission" date="2020-12" db="UniProtKB">
        <authorList>
            <consortium name="EnsemblPlants"/>
        </authorList>
    </citation>
    <scope>IDENTIFICATION</scope>
</reference>